<dbReference type="AlphaFoldDB" id="X1T2E7"/>
<dbReference type="Pfam" id="PF04290">
    <property type="entry name" value="DctQ"/>
    <property type="match status" value="1"/>
</dbReference>
<sequence>CDRIAQGAVVAMMLLVVGDVVLRAVWRPVPGTYDVVGFIGAVLVSFAIAYCAMQGGHISVELVVARLPQRVQRIISIITDILSLGIFALVTWQCLILAKDMQQVGEVSMSALIPFYPYIYGVAFGCALLCLVILVDLGKSLTEAAKV</sequence>
<keyword evidence="3" id="KW-1003">Cell membrane</keyword>
<comment type="subcellular location">
    <subcellularLocation>
        <location evidence="1">Cell inner membrane</location>
        <topology evidence="1">Multi-pass membrane protein</topology>
    </subcellularLocation>
</comment>
<reference evidence="10" key="1">
    <citation type="journal article" date="2014" name="Front. Microbiol.">
        <title>High frequency of phylogenetically diverse reductive dehalogenase-homologous genes in deep subseafloor sedimentary metagenomes.</title>
        <authorList>
            <person name="Kawai M."/>
            <person name="Futagami T."/>
            <person name="Toyoda A."/>
            <person name="Takaki Y."/>
            <person name="Nishi S."/>
            <person name="Hori S."/>
            <person name="Arai W."/>
            <person name="Tsubouchi T."/>
            <person name="Morono Y."/>
            <person name="Uchiyama I."/>
            <person name="Ito T."/>
            <person name="Fujiyama A."/>
            <person name="Inagaki F."/>
            <person name="Takami H."/>
        </authorList>
    </citation>
    <scope>NUCLEOTIDE SEQUENCE</scope>
    <source>
        <strain evidence="10">Expedition CK06-06</strain>
    </source>
</reference>
<dbReference type="GO" id="GO:0005886">
    <property type="term" value="C:plasma membrane"/>
    <property type="evidence" value="ECO:0007669"/>
    <property type="project" value="UniProtKB-SubCell"/>
</dbReference>
<feature type="non-terminal residue" evidence="10">
    <location>
        <position position="1"/>
    </location>
</feature>
<feature type="domain" description="Tripartite ATP-independent periplasmic transporters DctQ component" evidence="9">
    <location>
        <begin position="12"/>
        <end position="140"/>
    </location>
</feature>
<keyword evidence="7 8" id="KW-0472">Membrane</keyword>
<proteinExistence type="predicted"/>
<evidence type="ECO:0000256" key="7">
    <source>
        <dbReference type="ARBA" id="ARBA00023136"/>
    </source>
</evidence>
<name>X1T2E7_9ZZZZ</name>
<keyword evidence="2" id="KW-0813">Transport</keyword>
<dbReference type="InterPro" id="IPR055348">
    <property type="entry name" value="DctQ"/>
</dbReference>
<keyword evidence="6 8" id="KW-1133">Transmembrane helix</keyword>
<evidence type="ECO:0000256" key="4">
    <source>
        <dbReference type="ARBA" id="ARBA00022519"/>
    </source>
</evidence>
<dbReference type="InterPro" id="IPR007387">
    <property type="entry name" value="TRAP_DctQ"/>
</dbReference>
<dbReference type="EMBL" id="BARW01010243">
    <property type="protein sequence ID" value="GAI74224.1"/>
    <property type="molecule type" value="Genomic_DNA"/>
</dbReference>
<evidence type="ECO:0000256" key="3">
    <source>
        <dbReference type="ARBA" id="ARBA00022475"/>
    </source>
</evidence>
<gene>
    <name evidence="10" type="ORF">S12H4_20260</name>
</gene>
<feature type="transmembrane region" description="Helical" evidence="8">
    <location>
        <begin position="118"/>
        <end position="137"/>
    </location>
</feature>
<feature type="transmembrane region" description="Helical" evidence="8">
    <location>
        <begin position="7"/>
        <end position="26"/>
    </location>
</feature>
<dbReference type="PANTHER" id="PTHR35011">
    <property type="entry name" value="2,3-DIKETO-L-GULONATE TRAP TRANSPORTER SMALL PERMEASE PROTEIN YIAM"/>
    <property type="match status" value="1"/>
</dbReference>
<evidence type="ECO:0000256" key="8">
    <source>
        <dbReference type="SAM" id="Phobius"/>
    </source>
</evidence>
<protein>
    <recommendedName>
        <fullName evidence="9">Tripartite ATP-independent periplasmic transporters DctQ component domain-containing protein</fullName>
    </recommendedName>
</protein>
<evidence type="ECO:0000259" key="9">
    <source>
        <dbReference type="Pfam" id="PF04290"/>
    </source>
</evidence>
<feature type="transmembrane region" description="Helical" evidence="8">
    <location>
        <begin position="74"/>
        <end position="98"/>
    </location>
</feature>
<dbReference type="GO" id="GO:0015740">
    <property type="term" value="P:C4-dicarboxylate transport"/>
    <property type="evidence" value="ECO:0007669"/>
    <property type="project" value="TreeGrafter"/>
</dbReference>
<evidence type="ECO:0000256" key="6">
    <source>
        <dbReference type="ARBA" id="ARBA00022989"/>
    </source>
</evidence>
<comment type="caution">
    <text evidence="10">The sequence shown here is derived from an EMBL/GenBank/DDBJ whole genome shotgun (WGS) entry which is preliminary data.</text>
</comment>
<dbReference type="GO" id="GO:0022857">
    <property type="term" value="F:transmembrane transporter activity"/>
    <property type="evidence" value="ECO:0007669"/>
    <property type="project" value="TreeGrafter"/>
</dbReference>
<evidence type="ECO:0000256" key="1">
    <source>
        <dbReference type="ARBA" id="ARBA00004429"/>
    </source>
</evidence>
<organism evidence="10">
    <name type="scientific">marine sediment metagenome</name>
    <dbReference type="NCBI Taxonomy" id="412755"/>
    <lineage>
        <taxon>unclassified sequences</taxon>
        <taxon>metagenomes</taxon>
        <taxon>ecological metagenomes</taxon>
    </lineage>
</organism>
<evidence type="ECO:0000256" key="2">
    <source>
        <dbReference type="ARBA" id="ARBA00022448"/>
    </source>
</evidence>
<accession>X1T2E7</accession>
<dbReference type="PANTHER" id="PTHR35011:SF10">
    <property type="entry name" value="TRAP TRANSPORTER SMALL PERMEASE PROTEIN"/>
    <property type="match status" value="1"/>
</dbReference>
<feature type="transmembrane region" description="Helical" evidence="8">
    <location>
        <begin position="32"/>
        <end position="53"/>
    </location>
</feature>
<keyword evidence="5 8" id="KW-0812">Transmembrane</keyword>
<keyword evidence="4" id="KW-0997">Cell inner membrane</keyword>
<evidence type="ECO:0000256" key="5">
    <source>
        <dbReference type="ARBA" id="ARBA00022692"/>
    </source>
</evidence>
<evidence type="ECO:0000313" key="10">
    <source>
        <dbReference type="EMBL" id="GAI74224.1"/>
    </source>
</evidence>